<dbReference type="InterPro" id="IPR053135">
    <property type="entry name" value="AKR2_Oxidoreductase"/>
</dbReference>
<dbReference type="CDD" id="cd19096">
    <property type="entry name" value="AKR_Fe-S_oxidoreductase"/>
    <property type="match status" value="1"/>
</dbReference>
<gene>
    <name evidence="2" type="ORF">LCGC14_1288060</name>
</gene>
<dbReference type="PANTHER" id="PTHR43312">
    <property type="entry name" value="D-THREO-ALDOSE 1-DEHYDROGENASE"/>
    <property type="match status" value="1"/>
</dbReference>
<protein>
    <recommendedName>
        <fullName evidence="1">4Fe-4S ferredoxin-type domain-containing protein</fullName>
    </recommendedName>
</protein>
<dbReference type="Pfam" id="PF00248">
    <property type="entry name" value="Aldo_ket_red"/>
    <property type="match status" value="1"/>
</dbReference>
<proteinExistence type="predicted"/>
<dbReference type="InterPro" id="IPR017896">
    <property type="entry name" value="4Fe4S_Fe-S-bd"/>
</dbReference>
<sequence length="405" mass="46757">MIYRKMGSLDWDVSVLGFGAMRMPVDKDSKVIEEEAIKMIRYAIDNGVNYIDTAYPYHNGESEVVVGKALKDGYREKVYLTTKLPIWLVKKTDDFDFFFNQQIERLQTNPDFYLFHGLTKDRFEKIKKLNLIEKLEDEKAKGLFKYIGFSFHDSLDVFKEIIDYYHWDCCQIQYNYLDIEYQAGTKGLQYAGRKNIAIIVMEPIRGGKLAIPEHKLDTKPEIKLVLEKSKIKRSMPNWALQFVWNHPEVSVVLSGMSAMKHVVENVKSANNSASNVLTENELQTVSELREAYNKYTLVPCTNCRYCLPCPNGVSIPFVIRLLNEVYYWGAHGIARISYFYKRMAKTQEDLEQKIAEGYEADGAASLCIQCGECLEKCPQQIDIPDIMEKTNAIFEDGKKVSEMFD</sequence>
<dbReference type="SUPFAM" id="SSF51430">
    <property type="entry name" value="NAD(P)-linked oxidoreductase"/>
    <property type="match status" value="1"/>
</dbReference>
<accession>A0A0F9KTB3</accession>
<dbReference type="SUPFAM" id="SSF46548">
    <property type="entry name" value="alpha-helical ferredoxin"/>
    <property type="match status" value="1"/>
</dbReference>
<comment type="caution">
    <text evidence="2">The sequence shown here is derived from an EMBL/GenBank/DDBJ whole genome shotgun (WGS) entry which is preliminary data.</text>
</comment>
<evidence type="ECO:0000313" key="2">
    <source>
        <dbReference type="EMBL" id="KKM85539.1"/>
    </source>
</evidence>
<dbReference type="AlphaFoldDB" id="A0A0F9KTB3"/>
<feature type="domain" description="4Fe-4S ferredoxin-type" evidence="1">
    <location>
        <begin position="356"/>
        <end position="389"/>
    </location>
</feature>
<dbReference type="PROSITE" id="PS51379">
    <property type="entry name" value="4FE4S_FER_2"/>
    <property type="match status" value="1"/>
</dbReference>
<reference evidence="2" key="1">
    <citation type="journal article" date="2015" name="Nature">
        <title>Complex archaea that bridge the gap between prokaryotes and eukaryotes.</title>
        <authorList>
            <person name="Spang A."/>
            <person name="Saw J.H."/>
            <person name="Jorgensen S.L."/>
            <person name="Zaremba-Niedzwiedzka K."/>
            <person name="Martijn J."/>
            <person name="Lind A.E."/>
            <person name="van Eijk R."/>
            <person name="Schleper C."/>
            <person name="Guy L."/>
            <person name="Ettema T.J."/>
        </authorList>
    </citation>
    <scope>NUCLEOTIDE SEQUENCE</scope>
</reference>
<dbReference type="Gene3D" id="3.20.20.100">
    <property type="entry name" value="NADP-dependent oxidoreductase domain"/>
    <property type="match status" value="1"/>
</dbReference>
<dbReference type="InterPro" id="IPR023210">
    <property type="entry name" value="NADP_OxRdtase_dom"/>
</dbReference>
<evidence type="ECO:0000259" key="1">
    <source>
        <dbReference type="PROSITE" id="PS51379"/>
    </source>
</evidence>
<name>A0A0F9KTB3_9ZZZZ</name>
<dbReference type="PANTHER" id="PTHR43312:SF2">
    <property type="entry name" value="OXIDOREDUCTASE"/>
    <property type="match status" value="1"/>
</dbReference>
<dbReference type="InterPro" id="IPR036812">
    <property type="entry name" value="NAD(P)_OxRdtase_dom_sf"/>
</dbReference>
<dbReference type="EMBL" id="LAZR01007393">
    <property type="protein sequence ID" value="KKM85539.1"/>
    <property type="molecule type" value="Genomic_DNA"/>
</dbReference>
<dbReference type="PROSITE" id="PS00198">
    <property type="entry name" value="4FE4S_FER_1"/>
    <property type="match status" value="1"/>
</dbReference>
<dbReference type="InterPro" id="IPR017900">
    <property type="entry name" value="4Fe4S_Fe_S_CS"/>
</dbReference>
<organism evidence="2">
    <name type="scientific">marine sediment metagenome</name>
    <dbReference type="NCBI Taxonomy" id="412755"/>
    <lineage>
        <taxon>unclassified sequences</taxon>
        <taxon>metagenomes</taxon>
        <taxon>ecological metagenomes</taxon>
    </lineage>
</organism>
<dbReference type="Pfam" id="PF13187">
    <property type="entry name" value="Fer4_9"/>
    <property type="match status" value="1"/>
</dbReference>